<dbReference type="InterPro" id="IPR027417">
    <property type="entry name" value="P-loop_NTPase"/>
</dbReference>
<feature type="compositionally biased region" description="Basic and acidic residues" evidence="4">
    <location>
        <begin position="554"/>
        <end position="566"/>
    </location>
</feature>
<evidence type="ECO:0000256" key="4">
    <source>
        <dbReference type="SAM" id="MobiDB-lite"/>
    </source>
</evidence>
<feature type="domain" description="Helicase ATP-binding" evidence="5">
    <location>
        <begin position="242"/>
        <end position="452"/>
    </location>
</feature>
<dbReference type="PANTHER" id="PTHR10799">
    <property type="entry name" value="SNF2/RAD54 HELICASE FAMILY"/>
    <property type="match status" value="1"/>
</dbReference>
<keyword evidence="2" id="KW-0378">Hydrolase</keyword>
<feature type="compositionally biased region" description="Basic and acidic residues" evidence="4">
    <location>
        <begin position="920"/>
        <end position="930"/>
    </location>
</feature>
<dbReference type="InterPro" id="IPR014001">
    <property type="entry name" value="Helicase_ATP-bd"/>
</dbReference>
<dbReference type="GO" id="GO:0016787">
    <property type="term" value="F:hydrolase activity"/>
    <property type="evidence" value="ECO:0007669"/>
    <property type="project" value="UniProtKB-KW"/>
</dbReference>
<dbReference type="GO" id="GO:0005524">
    <property type="term" value="F:ATP binding"/>
    <property type="evidence" value="ECO:0007669"/>
    <property type="project" value="InterPro"/>
</dbReference>
<dbReference type="Pfam" id="PF00271">
    <property type="entry name" value="Helicase_C"/>
    <property type="match status" value="1"/>
</dbReference>
<dbReference type="CDD" id="cd18793">
    <property type="entry name" value="SF2_C_SNF"/>
    <property type="match status" value="1"/>
</dbReference>
<keyword evidence="1" id="KW-0547">Nucleotide-binding</keyword>
<evidence type="ECO:0000259" key="5">
    <source>
        <dbReference type="PROSITE" id="PS51192"/>
    </source>
</evidence>
<dbReference type="PROSITE" id="PS51192">
    <property type="entry name" value="HELICASE_ATP_BIND_1"/>
    <property type="match status" value="1"/>
</dbReference>
<keyword evidence="3" id="KW-0067">ATP-binding</keyword>
<dbReference type="SMART" id="SM00490">
    <property type="entry name" value="HELICc"/>
    <property type="match status" value="1"/>
</dbReference>
<feature type="compositionally biased region" description="Basic and acidic residues" evidence="4">
    <location>
        <begin position="123"/>
        <end position="139"/>
    </location>
</feature>
<dbReference type="Gene3D" id="3.40.50.10810">
    <property type="entry name" value="Tandem AAA-ATPase domain"/>
    <property type="match status" value="1"/>
</dbReference>
<dbReference type="SUPFAM" id="SSF52540">
    <property type="entry name" value="P-loop containing nucleoside triphosphate hydrolases"/>
    <property type="match status" value="2"/>
</dbReference>
<protein>
    <submittedName>
        <fullName evidence="7">Chromatin remodeling complex WSTF-ISWI, small subunit</fullName>
    </submittedName>
</protein>
<feature type="region of interest" description="Disordered" evidence="4">
    <location>
        <begin position="552"/>
        <end position="601"/>
    </location>
</feature>
<dbReference type="InterPro" id="IPR001650">
    <property type="entry name" value="Helicase_C-like"/>
</dbReference>
<feature type="compositionally biased region" description="Basic and acidic residues" evidence="4">
    <location>
        <begin position="147"/>
        <end position="157"/>
    </location>
</feature>
<feature type="region of interest" description="Disordered" evidence="4">
    <location>
        <begin position="189"/>
        <end position="218"/>
    </location>
</feature>
<evidence type="ECO:0000256" key="1">
    <source>
        <dbReference type="ARBA" id="ARBA00022741"/>
    </source>
</evidence>
<dbReference type="Gene3D" id="3.40.50.300">
    <property type="entry name" value="P-loop containing nucleotide triphosphate hydrolases"/>
    <property type="match status" value="1"/>
</dbReference>
<feature type="compositionally biased region" description="Acidic residues" evidence="4">
    <location>
        <begin position="43"/>
        <end position="54"/>
    </location>
</feature>
<feature type="domain" description="Helicase C-terminal" evidence="6">
    <location>
        <begin position="699"/>
        <end position="854"/>
    </location>
</feature>
<dbReference type="EMBL" id="LN483142">
    <property type="protein sequence ID" value="CED83093.1"/>
    <property type="molecule type" value="Genomic_DNA"/>
</dbReference>
<accession>A0A0F7SSQ8</accession>
<dbReference type="SMART" id="SM00487">
    <property type="entry name" value="DEXDc"/>
    <property type="match status" value="1"/>
</dbReference>
<evidence type="ECO:0000313" key="7">
    <source>
        <dbReference type="EMBL" id="CED83093.1"/>
    </source>
</evidence>
<dbReference type="InterPro" id="IPR000330">
    <property type="entry name" value="SNF2_N"/>
</dbReference>
<dbReference type="InterPro" id="IPR038718">
    <property type="entry name" value="SNF2-like_sf"/>
</dbReference>
<evidence type="ECO:0000256" key="3">
    <source>
        <dbReference type="ARBA" id="ARBA00022840"/>
    </source>
</evidence>
<dbReference type="InterPro" id="IPR049730">
    <property type="entry name" value="SNF2/RAD54-like_C"/>
</dbReference>
<dbReference type="AlphaFoldDB" id="A0A0F7SSQ8"/>
<feature type="region of interest" description="Disordered" evidence="4">
    <location>
        <begin position="901"/>
        <end position="980"/>
    </location>
</feature>
<organism evidence="7">
    <name type="scientific">Phaffia rhodozyma</name>
    <name type="common">Yeast</name>
    <name type="synonym">Xanthophyllomyces dendrorhous</name>
    <dbReference type="NCBI Taxonomy" id="264483"/>
    <lineage>
        <taxon>Eukaryota</taxon>
        <taxon>Fungi</taxon>
        <taxon>Dikarya</taxon>
        <taxon>Basidiomycota</taxon>
        <taxon>Agaricomycotina</taxon>
        <taxon>Tremellomycetes</taxon>
        <taxon>Cystofilobasidiales</taxon>
        <taxon>Mrakiaceae</taxon>
        <taxon>Phaffia</taxon>
    </lineage>
</organism>
<feature type="region of interest" description="Disordered" evidence="4">
    <location>
        <begin position="97"/>
        <end position="171"/>
    </location>
</feature>
<evidence type="ECO:0000259" key="6">
    <source>
        <dbReference type="PROSITE" id="PS51194"/>
    </source>
</evidence>
<feature type="compositionally biased region" description="Low complexity" evidence="4">
    <location>
        <begin position="1"/>
        <end position="22"/>
    </location>
</feature>
<sequence length="980" mass="109954">MASTPALSTATTKTTNSPSTPADRGSSLSVSPGRLADKIKQTDDDDEEYEDDGEVEKPTNDLDADQEMEEQQKSSRLGRLNFLLKQSGIYTQILQDKMERQRQDRMKEEARLRASANTATSKAHSESRVEPKHMTRRNAESSVSSKLKKETAKDGAKEKKKPAGNAAGIKRKAAGDELEALEEAVGGKKVTNTNGSKKLKMEPSSASLKNETDPPELAEGQPALVTGAVMRDYQIQGLQWLISLYENGLNGILADEMGLGKTLQTISFIAHLRTKGVWGPFMIVCPLSVLHNWSAEFAKFTPDIPTIQYHGTPEERSVLRKTRLSAPSDAKGAAYAGKLIPGLGVTMPKNASRSQRAKIQACKNVKEEPNTMKTFPVVITSYEVAMKDSAFFRGFQWKYIVVDEGHRLKNMDCKLIRELKSYNTANRLILSGTPLHNNLSELWSLLNFILPDIFDDLDSFQQWFDLDTDIKSRSESKTSLLTSDQSTGIVTTLHSILKPFLLRRLKIDVEKSLPPKKEYLLHAPLTKMQKELYESVAARTIREFLIAVKSGETQGEHVNEDDHGDAADGDGQQTRESEEEPEQEYEANPRKSRRLNRVPKKDYAQIESDNKYFKQLEKERDNGLFQGAPEDTRSAFEIGKEYSNKAARKSVNNMRLQNTMMQLRKVASHPFLFDWPIDPITGSEIVNTDLINASGKMLLLNRLLDALFERKHKVLLFSQFTSMLDIIEDWAIEYKKLKVCRIDGSTPQVRRREQMEEFNKGGEEDGVCRLFLLSTRAGGLGINLVAADTVIFYDQDWNPQSDLQAMDRAHRIGQTRPVLVFRLVTAHTVETKILQKAGAKRRLEALVIAQGKFKGNYSTKEKKQTAHEQAADLLRLEGDNINLVDAGDKIIASPEAFSRSLGWGSKTQSGSGFESNSTESRADSKAKDIKEEEEEEAEEGKKKKQRKESTMFEVFEAARDDVNDGLAKLQEQSDDDQEDV</sequence>
<feature type="compositionally biased region" description="Polar residues" evidence="4">
    <location>
        <begin position="905"/>
        <end position="919"/>
    </location>
</feature>
<proteinExistence type="predicted"/>
<reference evidence="7" key="1">
    <citation type="submission" date="2014-08" db="EMBL/GenBank/DDBJ databases">
        <authorList>
            <person name="Sharma Rahul"/>
            <person name="Thines Marco"/>
        </authorList>
    </citation>
    <scope>NUCLEOTIDE SEQUENCE</scope>
</reference>
<name>A0A0F7SSQ8_PHARH</name>
<dbReference type="PROSITE" id="PS51194">
    <property type="entry name" value="HELICASE_CTER"/>
    <property type="match status" value="1"/>
</dbReference>
<evidence type="ECO:0000256" key="2">
    <source>
        <dbReference type="ARBA" id="ARBA00022801"/>
    </source>
</evidence>
<feature type="compositionally biased region" description="Basic and acidic residues" evidence="4">
    <location>
        <begin position="97"/>
        <end position="112"/>
    </location>
</feature>
<feature type="region of interest" description="Disordered" evidence="4">
    <location>
        <begin position="1"/>
        <end position="79"/>
    </location>
</feature>
<dbReference type="Pfam" id="PF00176">
    <property type="entry name" value="SNF2-rel_dom"/>
    <property type="match status" value="1"/>
</dbReference>